<dbReference type="Proteomes" id="UP000789375">
    <property type="component" value="Unassembled WGS sequence"/>
</dbReference>
<keyword evidence="2" id="KW-1185">Reference proteome</keyword>
<dbReference type="AlphaFoldDB" id="A0A9N9BI71"/>
<protein>
    <submittedName>
        <fullName evidence="1">11334_t:CDS:1</fullName>
    </submittedName>
</protein>
<organism evidence="1 2">
    <name type="scientific">Funneliformis mosseae</name>
    <name type="common">Endomycorrhizal fungus</name>
    <name type="synonym">Glomus mosseae</name>
    <dbReference type="NCBI Taxonomy" id="27381"/>
    <lineage>
        <taxon>Eukaryota</taxon>
        <taxon>Fungi</taxon>
        <taxon>Fungi incertae sedis</taxon>
        <taxon>Mucoromycota</taxon>
        <taxon>Glomeromycotina</taxon>
        <taxon>Glomeromycetes</taxon>
        <taxon>Glomerales</taxon>
        <taxon>Glomeraceae</taxon>
        <taxon>Funneliformis</taxon>
    </lineage>
</organism>
<dbReference type="EMBL" id="CAJVPP010001627">
    <property type="protein sequence ID" value="CAG8565482.1"/>
    <property type="molecule type" value="Genomic_DNA"/>
</dbReference>
<name>A0A9N9BI71_FUNMO</name>
<accession>A0A9N9BI71</accession>
<gene>
    <name evidence="1" type="ORF">FMOSSE_LOCUS7179</name>
</gene>
<reference evidence="1" key="1">
    <citation type="submission" date="2021-06" db="EMBL/GenBank/DDBJ databases">
        <authorList>
            <person name="Kallberg Y."/>
            <person name="Tangrot J."/>
            <person name="Rosling A."/>
        </authorList>
    </citation>
    <scope>NUCLEOTIDE SEQUENCE</scope>
    <source>
        <strain evidence="1">87-6 pot B 2015</strain>
    </source>
</reference>
<evidence type="ECO:0000313" key="2">
    <source>
        <dbReference type="Proteomes" id="UP000789375"/>
    </source>
</evidence>
<comment type="caution">
    <text evidence="1">The sequence shown here is derived from an EMBL/GenBank/DDBJ whole genome shotgun (WGS) entry which is preliminary data.</text>
</comment>
<proteinExistence type="predicted"/>
<sequence>MPVALVLDNRAGLVKEKEVIVAIVDLLERTPTNLPAEFEGFPVIVTYSVIKPHHSSYYEDLKPGGNPSNAFTLGAF</sequence>
<evidence type="ECO:0000313" key="1">
    <source>
        <dbReference type="EMBL" id="CAG8565482.1"/>
    </source>
</evidence>